<dbReference type="EMBL" id="JAAAHY010003878">
    <property type="protein sequence ID" value="KAF9936875.1"/>
    <property type="molecule type" value="Genomic_DNA"/>
</dbReference>
<proteinExistence type="predicted"/>
<name>A0A9P6IPF7_MORAP</name>
<reference evidence="2" key="1">
    <citation type="journal article" date="2020" name="Fungal Divers.">
        <title>Resolving the Mortierellaceae phylogeny through synthesis of multi-gene phylogenetics and phylogenomics.</title>
        <authorList>
            <person name="Vandepol N."/>
            <person name="Liber J."/>
            <person name="Desiro A."/>
            <person name="Na H."/>
            <person name="Kennedy M."/>
            <person name="Barry K."/>
            <person name="Grigoriev I.V."/>
            <person name="Miller A.N."/>
            <person name="O'Donnell K."/>
            <person name="Stajich J.E."/>
            <person name="Bonito G."/>
        </authorList>
    </citation>
    <scope>NUCLEOTIDE SEQUENCE</scope>
    <source>
        <strain evidence="2">CK1249</strain>
    </source>
</reference>
<sequence length="62" mass="7158">DTLGPQATDLIRPQTRPSSPSTDCSIMVLRDRLPELAPSAHLHRCGQWSTCQNPHRRRRRRK</sequence>
<feature type="non-terminal residue" evidence="2">
    <location>
        <position position="62"/>
    </location>
</feature>
<keyword evidence="3" id="KW-1185">Reference proteome</keyword>
<feature type="region of interest" description="Disordered" evidence="1">
    <location>
        <begin position="1"/>
        <end position="23"/>
    </location>
</feature>
<feature type="non-terminal residue" evidence="2">
    <location>
        <position position="1"/>
    </location>
</feature>
<dbReference type="AlphaFoldDB" id="A0A9P6IPF7"/>
<dbReference type="Proteomes" id="UP000738359">
    <property type="component" value="Unassembled WGS sequence"/>
</dbReference>
<comment type="caution">
    <text evidence="2">The sequence shown here is derived from an EMBL/GenBank/DDBJ whole genome shotgun (WGS) entry which is preliminary data.</text>
</comment>
<accession>A0A9P6IPF7</accession>
<protein>
    <submittedName>
        <fullName evidence="2">Uncharacterized protein</fullName>
    </submittedName>
</protein>
<evidence type="ECO:0000313" key="2">
    <source>
        <dbReference type="EMBL" id="KAF9936875.1"/>
    </source>
</evidence>
<evidence type="ECO:0000256" key="1">
    <source>
        <dbReference type="SAM" id="MobiDB-lite"/>
    </source>
</evidence>
<evidence type="ECO:0000313" key="3">
    <source>
        <dbReference type="Proteomes" id="UP000738359"/>
    </source>
</evidence>
<organism evidence="2 3">
    <name type="scientific">Mortierella alpina</name>
    <name type="common">Oleaginous fungus</name>
    <name type="synonym">Mortierella renispora</name>
    <dbReference type="NCBI Taxonomy" id="64518"/>
    <lineage>
        <taxon>Eukaryota</taxon>
        <taxon>Fungi</taxon>
        <taxon>Fungi incertae sedis</taxon>
        <taxon>Mucoromycota</taxon>
        <taxon>Mortierellomycotina</taxon>
        <taxon>Mortierellomycetes</taxon>
        <taxon>Mortierellales</taxon>
        <taxon>Mortierellaceae</taxon>
        <taxon>Mortierella</taxon>
    </lineage>
</organism>
<gene>
    <name evidence="2" type="ORF">BGZ70_006723</name>
</gene>